<keyword evidence="3" id="KW-1185">Reference proteome</keyword>
<dbReference type="Pfam" id="PF03732">
    <property type="entry name" value="Retrotrans_gag"/>
    <property type="match status" value="1"/>
</dbReference>
<comment type="caution">
    <text evidence="2">The sequence shown here is derived from an EMBL/GenBank/DDBJ whole genome shotgun (WGS) entry which is preliminary data.</text>
</comment>
<dbReference type="Pfam" id="PF08284">
    <property type="entry name" value="RVP_2"/>
    <property type="match status" value="1"/>
</dbReference>
<name>A0A9W6XR64_9STRA</name>
<dbReference type="EMBL" id="BSXT01001766">
    <property type="protein sequence ID" value="GMF45034.1"/>
    <property type="molecule type" value="Genomic_DNA"/>
</dbReference>
<evidence type="ECO:0000313" key="3">
    <source>
        <dbReference type="Proteomes" id="UP001165121"/>
    </source>
</evidence>
<dbReference type="CDD" id="cd00303">
    <property type="entry name" value="retropepsin_like"/>
    <property type="match status" value="1"/>
</dbReference>
<proteinExistence type="predicted"/>
<dbReference type="InterPro" id="IPR021109">
    <property type="entry name" value="Peptidase_aspartic_dom_sf"/>
</dbReference>
<dbReference type="InterPro" id="IPR005162">
    <property type="entry name" value="Retrotrans_gag_dom"/>
</dbReference>
<organism evidence="2 3">
    <name type="scientific">Phytophthora fragariaefolia</name>
    <dbReference type="NCBI Taxonomy" id="1490495"/>
    <lineage>
        <taxon>Eukaryota</taxon>
        <taxon>Sar</taxon>
        <taxon>Stramenopiles</taxon>
        <taxon>Oomycota</taxon>
        <taxon>Peronosporomycetes</taxon>
        <taxon>Peronosporales</taxon>
        <taxon>Peronosporaceae</taxon>
        <taxon>Phytophthora</taxon>
    </lineage>
</organism>
<dbReference type="PANTHER" id="PTHR15503:SF22">
    <property type="entry name" value="TRANSPOSON TY3-I GAG POLYPROTEIN"/>
    <property type="match status" value="1"/>
</dbReference>
<dbReference type="AlphaFoldDB" id="A0A9W6XR64"/>
<dbReference type="PANTHER" id="PTHR15503">
    <property type="entry name" value="LDOC1 RELATED"/>
    <property type="match status" value="1"/>
</dbReference>
<feature type="domain" description="Retrotransposon gag" evidence="1">
    <location>
        <begin position="140"/>
        <end position="234"/>
    </location>
</feature>
<accession>A0A9W6XR64</accession>
<protein>
    <submittedName>
        <fullName evidence="2">Unnamed protein product</fullName>
    </submittedName>
</protein>
<dbReference type="Gene3D" id="2.40.70.10">
    <property type="entry name" value="Acid Proteases"/>
    <property type="match status" value="1"/>
</dbReference>
<dbReference type="InterPro" id="IPR032567">
    <property type="entry name" value="RTL1-rel"/>
</dbReference>
<evidence type="ECO:0000259" key="1">
    <source>
        <dbReference type="Pfam" id="PF03732"/>
    </source>
</evidence>
<reference evidence="2" key="1">
    <citation type="submission" date="2023-04" db="EMBL/GenBank/DDBJ databases">
        <title>Phytophthora fragariaefolia NBRC 109709.</title>
        <authorList>
            <person name="Ichikawa N."/>
            <person name="Sato H."/>
            <person name="Tonouchi N."/>
        </authorList>
    </citation>
    <scope>NUCLEOTIDE SEQUENCE</scope>
    <source>
        <strain evidence="2">NBRC 109709</strain>
    </source>
</reference>
<dbReference type="Proteomes" id="UP001165121">
    <property type="component" value="Unassembled WGS sequence"/>
</dbReference>
<gene>
    <name evidence="2" type="ORF">Pfra01_001595900</name>
</gene>
<sequence>MEYECGAENLPVDMNISTGSPSTPATHVTREDCHHLAHPEWVALQRLSTVIGEAAVATMLRTLSLTEQHGVALGFIMKEQRKIAARATVSTTSTPRVESLKLHVNSYVGREGEPLLRWLVEVDTAITARRIVAPVSKVAFAMSCLSGRARNWAYGRRLIDPMCFSTYEVFTEELRQAFEPPQNEFISRAEFLDLQQGNHDVHAYAQRARYLVSNIVTNPIDEATKVVTFMKSLRDGPVKTYLFREYPTKKLRQPAGAGPPAGDAVERVDIGHALSKAAAPSERHSHCKKDDKPNLVILKVNPKRESSPRALVDCGASNNFVRLQSLARLDFDEVELPRSLLEVRLATGVVVRTEKRVVRARFSHGEKKFVDEFIVLDLDVKFDMVLDIPWLARHDPVIDWAKRTIVRFTKSSEKSVSQIRRLPSDPIPGAHEASRVSTVVDTQVEQELPVTEGSDLGASAPGADAIGPNISGRSAVMRLGFRMGSEIAQARQAAQVSVRDGDAASSVCRADTATGDNRRDPECHDAYGYWSPVSEDGARVPSDASVEFDFTSSYELEAFRPRPARWTHRADLHPLGRREGGK</sequence>
<evidence type="ECO:0000313" key="2">
    <source>
        <dbReference type="EMBL" id="GMF45034.1"/>
    </source>
</evidence>
<dbReference type="OrthoDB" id="79194at2759"/>